<protein>
    <recommendedName>
        <fullName evidence="4">NADH:flavin oxidoreductase/NADH oxidase N-terminal domain-containing protein</fullName>
    </recommendedName>
</protein>
<dbReference type="EMBL" id="MCOK01000001">
    <property type="protein sequence ID" value="OOC54907.1"/>
    <property type="molecule type" value="Genomic_DNA"/>
</dbReference>
<keyword evidence="3" id="KW-1185">Reference proteome</keyword>
<evidence type="ECO:0000313" key="2">
    <source>
        <dbReference type="EMBL" id="OOC54907.1"/>
    </source>
</evidence>
<feature type="compositionally biased region" description="Basic and acidic residues" evidence="1">
    <location>
        <begin position="17"/>
        <end position="26"/>
    </location>
</feature>
<gene>
    <name evidence="2" type="ORF">NOSIN_14785</name>
</gene>
<evidence type="ECO:0008006" key="4">
    <source>
        <dbReference type="Google" id="ProtNLM"/>
    </source>
</evidence>
<dbReference type="Gene3D" id="3.20.20.70">
    <property type="entry name" value="Aldolase class I"/>
    <property type="match status" value="1"/>
</dbReference>
<dbReference type="STRING" id="501010.NOSIN_14785"/>
<dbReference type="Proteomes" id="UP000189004">
    <property type="component" value="Unassembled WGS sequence"/>
</dbReference>
<accession>A0A1V3C2A2</accession>
<evidence type="ECO:0000256" key="1">
    <source>
        <dbReference type="SAM" id="MobiDB-lite"/>
    </source>
</evidence>
<evidence type="ECO:0000313" key="3">
    <source>
        <dbReference type="Proteomes" id="UP000189004"/>
    </source>
</evidence>
<dbReference type="SUPFAM" id="SSF51395">
    <property type="entry name" value="FMN-linked oxidoreductases"/>
    <property type="match status" value="1"/>
</dbReference>
<reference evidence="3" key="1">
    <citation type="submission" date="2016-08" db="EMBL/GenBank/DDBJ databases">
        <authorList>
            <person name="Tokovenko B."/>
            <person name="Kalinowski J."/>
        </authorList>
    </citation>
    <scope>NUCLEOTIDE SEQUENCE [LARGE SCALE GENOMIC DNA]</scope>
    <source>
        <strain evidence="3">UTMC102</strain>
    </source>
</reference>
<dbReference type="RefSeq" id="WP_077691332.1">
    <property type="nucleotide sequence ID" value="NZ_MCOK01000001.1"/>
</dbReference>
<feature type="region of interest" description="Disordered" evidence="1">
    <location>
        <begin position="1"/>
        <end position="80"/>
    </location>
</feature>
<dbReference type="OrthoDB" id="9784632at2"/>
<sequence>MRRVAPPGRKVCPESLSLREREEAKVLDPATPGTGTGPEHLAPVEEGATDPVSFGGLFVSNPGLPERPAAGAELAEPDMSRAYGAEERGYTGYPALADGMVRF</sequence>
<name>A0A1V3C2A2_9ACTN</name>
<organism evidence="2 3">
    <name type="scientific">Nocardiopsis sinuspersici</name>
    <dbReference type="NCBI Taxonomy" id="501010"/>
    <lineage>
        <taxon>Bacteria</taxon>
        <taxon>Bacillati</taxon>
        <taxon>Actinomycetota</taxon>
        <taxon>Actinomycetes</taxon>
        <taxon>Streptosporangiales</taxon>
        <taxon>Nocardiopsidaceae</taxon>
        <taxon>Nocardiopsis</taxon>
    </lineage>
</organism>
<dbReference type="AlphaFoldDB" id="A0A1V3C2A2"/>
<proteinExistence type="predicted"/>
<dbReference type="InterPro" id="IPR013785">
    <property type="entry name" value="Aldolase_TIM"/>
</dbReference>
<comment type="caution">
    <text evidence="2">The sequence shown here is derived from an EMBL/GenBank/DDBJ whole genome shotgun (WGS) entry which is preliminary data.</text>
</comment>